<keyword evidence="2" id="KW-0812">Transmembrane</keyword>
<evidence type="ECO:0000313" key="4">
    <source>
        <dbReference type="Proteomes" id="UP000054248"/>
    </source>
</evidence>
<organism evidence="3 4">
    <name type="scientific">Tulasnella calospora MUT 4182</name>
    <dbReference type="NCBI Taxonomy" id="1051891"/>
    <lineage>
        <taxon>Eukaryota</taxon>
        <taxon>Fungi</taxon>
        <taxon>Dikarya</taxon>
        <taxon>Basidiomycota</taxon>
        <taxon>Agaricomycotina</taxon>
        <taxon>Agaricomycetes</taxon>
        <taxon>Cantharellales</taxon>
        <taxon>Tulasnellaceae</taxon>
        <taxon>Tulasnella</taxon>
    </lineage>
</organism>
<dbReference type="STRING" id="1051891.A0A0C3QHF3"/>
<protein>
    <submittedName>
        <fullName evidence="3">Uncharacterized protein</fullName>
    </submittedName>
</protein>
<keyword evidence="2" id="KW-0472">Membrane</keyword>
<sequence>MSAQGTDNGVWGGANITEAALEIQSAISSPTCQTTETCIDFVRTEIPQCLEVNGAASCWCSPDSPLLACAECMAHPTDASTTFQQTEAATKGILAYGAGCQAYAAYLSGSTTLSSAAATASSASPIPTIPSPAHPSTGLSSGAISGIVSGSVSFVSLCIFVGYVWYKQSENRRRIAPVAPVVVQRPEAPANQEFVGPIRVMTHASGTRIDLSGGPDLAPGPRRPPGPRRLSRASDQQV</sequence>
<dbReference type="AlphaFoldDB" id="A0A0C3QHF3"/>
<reference evidence="4" key="2">
    <citation type="submission" date="2015-01" db="EMBL/GenBank/DDBJ databases">
        <title>Evolutionary Origins and Diversification of the Mycorrhizal Mutualists.</title>
        <authorList>
            <consortium name="DOE Joint Genome Institute"/>
            <consortium name="Mycorrhizal Genomics Consortium"/>
            <person name="Kohler A."/>
            <person name="Kuo A."/>
            <person name="Nagy L.G."/>
            <person name="Floudas D."/>
            <person name="Copeland A."/>
            <person name="Barry K.W."/>
            <person name="Cichocki N."/>
            <person name="Veneault-Fourrey C."/>
            <person name="LaButti K."/>
            <person name="Lindquist E.A."/>
            <person name="Lipzen A."/>
            <person name="Lundell T."/>
            <person name="Morin E."/>
            <person name="Murat C."/>
            <person name="Riley R."/>
            <person name="Ohm R."/>
            <person name="Sun H."/>
            <person name="Tunlid A."/>
            <person name="Henrissat B."/>
            <person name="Grigoriev I.V."/>
            <person name="Hibbett D.S."/>
            <person name="Martin F."/>
        </authorList>
    </citation>
    <scope>NUCLEOTIDE SEQUENCE [LARGE SCALE GENOMIC DNA]</scope>
    <source>
        <strain evidence="4">MUT 4182</strain>
    </source>
</reference>
<feature type="transmembrane region" description="Helical" evidence="2">
    <location>
        <begin position="143"/>
        <end position="166"/>
    </location>
</feature>
<name>A0A0C3QHF3_9AGAM</name>
<feature type="region of interest" description="Disordered" evidence="1">
    <location>
        <begin position="206"/>
        <end position="238"/>
    </location>
</feature>
<accession>A0A0C3QHF3</accession>
<dbReference type="EMBL" id="KN823047">
    <property type="protein sequence ID" value="KIO25174.1"/>
    <property type="molecule type" value="Genomic_DNA"/>
</dbReference>
<keyword evidence="2" id="KW-1133">Transmembrane helix</keyword>
<evidence type="ECO:0000313" key="3">
    <source>
        <dbReference type="EMBL" id="KIO25174.1"/>
    </source>
</evidence>
<evidence type="ECO:0000256" key="1">
    <source>
        <dbReference type="SAM" id="MobiDB-lite"/>
    </source>
</evidence>
<reference evidence="3 4" key="1">
    <citation type="submission" date="2014-04" db="EMBL/GenBank/DDBJ databases">
        <authorList>
            <consortium name="DOE Joint Genome Institute"/>
            <person name="Kuo A."/>
            <person name="Girlanda M."/>
            <person name="Perotto S."/>
            <person name="Kohler A."/>
            <person name="Nagy L.G."/>
            <person name="Floudas D."/>
            <person name="Copeland A."/>
            <person name="Barry K.W."/>
            <person name="Cichocki N."/>
            <person name="Veneault-Fourrey C."/>
            <person name="LaButti K."/>
            <person name="Lindquist E.A."/>
            <person name="Lipzen A."/>
            <person name="Lundell T."/>
            <person name="Morin E."/>
            <person name="Murat C."/>
            <person name="Sun H."/>
            <person name="Tunlid A."/>
            <person name="Henrissat B."/>
            <person name="Grigoriev I.V."/>
            <person name="Hibbett D.S."/>
            <person name="Martin F."/>
            <person name="Nordberg H.P."/>
            <person name="Cantor M.N."/>
            <person name="Hua S.X."/>
        </authorList>
    </citation>
    <scope>NUCLEOTIDE SEQUENCE [LARGE SCALE GENOMIC DNA]</scope>
    <source>
        <strain evidence="3 4">MUT 4182</strain>
    </source>
</reference>
<dbReference type="Proteomes" id="UP000054248">
    <property type="component" value="Unassembled WGS sequence"/>
</dbReference>
<keyword evidence="4" id="KW-1185">Reference proteome</keyword>
<proteinExistence type="predicted"/>
<gene>
    <name evidence="3" type="ORF">M407DRAFT_25499</name>
</gene>
<dbReference type="HOGENOM" id="CLU_1166579_0_0_1"/>
<evidence type="ECO:0000256" key="2">
    <source>
        <dbReference type="SAM" id="Phobius"/>
    </source>
</evidence>
<dbReference type="OrthoDB" id="3230442at2759"/>